<proteinExistence type="predicted"/>
<evidence type="ECO:0000256" key="1">
    <source>
        <dbReference type="SAM" id="MobiDB-lite"/>
    </source>
</evidence>
<feature type="compositionally biased region" description="Basic and acidic residues" evidence="1">
    <location>
        <begin position="799"/>
        <end position="808"/>
    </location>
</feature>
<feature type="compositionally biased region" description="Polar residues" evidence="1">
    <location>
        <begin position="741"/>
        <end position="758"/>
    </location>
</feature>
<keyword evidence="3" id="KW-1185">Reference proteome</keyword>
<feature type="compositionally biased region" description="Polar residues" evidence="1">
    <location>
        <begin position="809"/>
        <end position="819"/>
    </location>
</feature>
<feature type="region of interest" description="Disordered" evidence="1">
    <location>
        <begin position="102"/>
        <end position="154"/>
    </location>
</feature>
<dbReference type="Proteomes" id="UP000838878">
    <property type="component" value="Chromosome 4"/>
</dbReference>
<feature type="non-terminal residue" evidence="2">
    <location>
        <position position="871"/>
    </location>
</feature>
<protein>
    <submittedName>
        <fullName evidence="2">Uncharacterized protein</fullName>
    </submittedName>
</protein>
<feature type="compositionally biased region" description="Polar residues" evidence="1">
    <location>
        <begin position="586"/>
        <end position="596"/>
    </location>
</feature>
<sequence length="871" mass="98145">MDPVAFACPRAHIRQLRPSANTNIICLQSFTMPQNQWSSSIHEYKLTLGHDDIENTYPERKIMIEIDCIGTGRQRWAVVRALLRACCLPPPDSLNQLIDPHSAYEERSPTSEHSWRRRNDRSKRSHHRRSPTSHRRRRHHRDESSPRSPPEQLTCGTGLACDCACACAFVREDARERRRPLRTCARSICVRLRHSVRLQSVAKLSRPPNAYLHRISNRPRRGRPVRAMAAQPPRPPPNNLLFSGPPPILPRVVLVPSIAALNYTTPDTSYDVVLDQSNHADDLGEINNVGVPTYDDLCCDEAEKHVFEKNPVQEQLCDTDIFLRRARSFDIADIYETNNNYELNDHVFRHRISEPDLSKYGLFVEAEISVQPLQPPPLVLNNPFYDGSYALTSNDYNDNVVMLPESYMAFEDSFVPTWDYKSEYVTNQNNNPGLHYDGLPLIPPNDPWSTYGNINTAFEYYTPQFEIPTQEGVQYMRLSDLEYAMPQYMSLPMIDQVTIREPCIVEDNKIEMETKQEQNVDNKSKLECIENDIQENKSSFAVENTSNPLINEKKNTSESINNRESSRSEESLIADISNDVTSSLAFMPSSKSSQQPCGIDDTSDDTSPCSTDYHEASALDLAQSLDELSCCDSTDFSQSRDEPSPISGDKLDEVQPVKFVNKGECNGPCLESLNPSTNLPLSQLPSIPIHDQIPVKLPPVPHNLPDSKSVNDNTTQNIKTFVASDVSSKSENLKQSAVKASKTTQPTPVNNVDTTNLPKTVKQHPQPPAVPPAWLAKTFTDNRKANAAQDVPQILIHNVEGDTKKQDKNTMTSTNNSVVANKPAMEPQPSCSYIPPVPAQPSQLKPDKLPKEVELKKIRNNNLKYNADRNF</sequence>
<feature type="compositionally biased region" description="Polar residues" evidence="1">
    <location>
        <begin position="539"/>
        <end position="549"/>
    </location>
</feature>
<evidence type="ECO:0000313" key="3">
    <source>
        <dbReference type="Proteomes" id="UP000838878"/>
    </source>
</evidence>
<feature type="compositionally biased region" description="Basic residues" evidence="1">
    <location>
        <begin position="115"/>
        <end position="140"/>
    </location>
</feature>
<feature type="region of interest" description="Disordered" evidence="1">
    <location>
        <begin position="539"/>
        <end position="571"/>
    </location>
</feature>
<organism evidence="2 3">
    <name type="scientific">Brenthis ino</name>
    <name type="common">lesser marbled fritillary</name>
    <dbReference type="NCBI Taxonomy" id="405034"/>
    <lineage>
        <taxon>Eukaryota</taxon>
        <taxon>Metazoa</taxon>
        <taxon>Ecdysozoa</taxon>
        <taxon>Arthropoda</taxon>
        <taxon>Hexapoda</taxon>
        <taxon>Insecta</taxon>
        <taxon>Pterygota</taxon>
        <taxon>Neoptera</taxon>
        <taxon>Endopterygota</taxon>
        <taxon>Lepidoptera</taxon>
        <taxon>Glossata</taxon>
        <taxon>Ditrysia</taxon>
        <taxon>Papilionoidea</taxon>
        <taxon>Nymphalidae</taxon>
        <taxon>Heliconiinae</taxon>
        <taxon>Argynnini</taxon>
        <taxon>Brenthis</taxon>
    </lineage>
</organism>
<dbReference type="EMBL" id="OV170224">
    <property type="protein sequence ID" value="CAH0723878.1"/>
    <property type="molecule type" value="Genomic_DNA"/>
</dbReference>
<feature type="compositionally biased region" description="Basic and acidic residues" evidence="1">
    <location>
        <begin position="102"/>
        <end position="114"/>
    </location>
</feature>
<evidence type="ECO:0000313" key="2">
    <source>
        <dbReference type="EMBL" id="CAH0723878.1"/>
    </source>
</evidence>
<feature type="region of interest" description="Disordered" evidence="1">
    <location>
        <begin position="586"/>
        <end position="611"/>
    </location>
</feature>
<accession>A0A8J9VL25</accession>
<reference evidence="2" key="1">
    <citation type="submission" date="2021-12" db="EMBL/GenBank/DDBJ databases">
        <authorList>
            <person name="Martin H S."/>
        </authorList>
    </citation>
    <scope>NUCLEOTIDE SEQUENCE</scope>
</reference>
<dbReference type="AlphaFoldDB" id="A0A8J9VL25"/>
<name>A0A8J9VL25_9NEOP</name>
<feature type="region of interest" description="Disordered" evidence="1">
    <location>
        <begin position="798"/>
        <end position="850"/>
    </location>
</feature>
<gene>
    <name evidence="2" type="ORF">BINO364_LOCUS9647</name>
</gene>
<dbReference type="OrthoDB" id="283111at2759"/>
<feature type="region of interest" description="Disordered" evidence="1">
    <location>
        <begin position="729"/>
        <end position="769"/>
    </location>
</feature>